<feature type="region of interest" description="Disordered" evidence="1">
    <location>
        <begin position="847"/>
        <end position="900"/>
    </location>
</feature>
<organism evidence="2 3">
    <name type="scientific">Meganyctiphanes norvegica</name>
    <name type="common">Northern krill</name>
    <name type="synonym">Thysanopoda norvegica</name>
    <dbReference type="NCBI Taxonomy" id="48144"/>
    <lineage>
        <taxon>Eukaryota</taxon>
        <taxon>Metazoa</taxon>
        <taxon>Ecdysozoa</taxon>
        <taxon>Arthropoda</taxon>
        <taxon>Crustacea</taxon>
        <taxon>Multicrustacea</taxon>
        <taxon>Malacostraca</taxon>
        <taxon>Eumalacostraca</taxon>
        <taxon>Eucarida</taxon>
        <taxon>Euphausiacea</taxon>
        <taxon>Euphausiidae</taxon>
        <taxon>Meganyctiphanes</taxon>
    </lineage>
</organism>
<feature type="compositionally biased region" description="Basic residues" evidence="1">
    <location>
        <begin position="741"/>
        <end position="752"/>
    </location>
</feature>
<reference evidence="2 3" key="1">
    <citation type="submission" date="2024-05" db="EMBL/GenBank/DDBJ databases">
        <authorList>
            <person name="Wallberg A."/>
        </authorList>
    </citation>
    <scope>NUCLEOTIDE SEQUENCE [LARGE SCALE GENOMIC DNA]</scope>
</reference>
<proteinExistence type="predicted"/>
<feature type="compositionally biased region" description="Polar residues" evidence="1">
    <location>
        <begin position="884"/>
        <end position="894"/>
    </location>
</feature>
<evidence type="ECO:0000313" key="3">
    <source>
        <dbReference type="Proteomes" id="UP001497623"/>
    </source>
</evidence>
<feature type="compositionally biased region" description="Basic and acidic residues" evidence="1">
    <location>
        <begin position="720"/>
        <end position="737"/>
    </location>
</feature>
<gene>
    <name evidence="2" type="ORF">MNOR_LOCUS33618</name>
</gene>
<sequence>MDDESCAYLLDILIGEMMLKEPPSILDYRKNPLCPILQIQGNTIPTVYIPFLSAESVSNHLSHIRSGHNFLPLEVEESYLNNGKFNFHCGKSCLFTTSSGSSPTKGLLEISILNSFCFPPTKFGKCQHKFNPEGEIKGKLEFYNSKGIIVAFIGISISIKVLGHGVALHSNKLQNEKNKEMIKKYILAENINEERYSSKPHNIDSFRIDRKKFSNIIDHSLQRKESVRSNNTSDNVFRSINHNSLSKYECSYEPLKTKNDIENPYMKSSKGFSSEEIALQLAELENDLNFVQNDNNLQYYEFPEKDICKHPPSITYSSTDKEGELEWNRKFSQLISMENEVYEENFIKEKSKSLSSSSSSSFYTSDEMYIKENSAVKGKHKTDYNEKQTKRQCNKAIKNKPKIKGWLRSTPLVTRNTTSRQPQAKQTRTTLLRKSKTDPELAKQMQLEIERQVKQKLKILDTNFKSEMEGFKQKRTHRNKLLHDRLSSSKNKHSSEQIRTPIVSDLQNQHFVDSKQGISSENIASSQSPLHQKEIESKFESQRFQHNDHEVFSKVSTDKHRDTFSQPNLNSVIIHSDPDSINKKMDSRQLDSYFLDDTSGVKKNYPSGSSENNVYIETYPEEASIGESLLSDSTKQHSENDGYSDRSQMDTNKSKISDEIINYHKKVSKKENRSSISYHSESISRSEPKKSSSRSSTNKLRDNKIHDSYRNLSNSVNSDLKQKNKTLDISRSIKGESFKSSSHKSKTNRNKKKDTLLNSNDDHETESQATDISEDIPVENNEEFSLNSSQSNSSNRVSTSSDMVPSEGAITADNSSVESHISSNLSRIDSVEEEMLNNENDWKQNLDNSLSINKERNSDSKSSSSDSLHRSVYKYSHSVDDSIKSPSSQENTKTFKNKKK</sequence>
<feature type="compositionally biased region" description="Acidic residues" evidence="1">
    <location>
        <begin position="772"/>
        <end position="782"/>
    </location>
</feature>
<dbReference type="Proteomes" id="UP001497623">
    <property type="component" value="Unassembled WGS sequence"/>
</dbReference>
<evidence type="ECO:0000256" key="1">
    <source>
        <dbReference type="SAM" id="MobiDB-lite"/>
    </source>
</evidence>
<protein>
    <submittedName>
        <fullName evidence="2">Uncharacterized protein</fullName>
    </submittedName>
</protein>
<feature type="compositionally biased region" description="Polar residues" evidence="1">
    <location>
        <begin position="812"/>
        <end position="824"/>
    </location>
</feature>
<evidence type="ECO:0000313" key="2">
    <source>
        <dbReference type="EMBL" id="CAL4167678.1"/>
    </source>
</evidence>
<name>A0AAV2S8J0_MEGNR</name>
<accession>A0AAV2S8J0</accession>
<feature type="compositionally biased region" description="Basic and acidic residues" evidence="1">
    <location>
        <begin position="634"/>
        <end position="662"/>
    </location>
</feature>
<feature type="region of interest" description="Disordered" evidence="1">
    <location>
        <begin position="633"/>
        <end position="824"/>
    </location>
</feature>
<feature type="non-terminal residue" evidence="2">
    <location>
        <position position="900"/>
    </location>
</feature>
<feature type="compositionally biased region" description="Low complexity" evidence="1">
    <location>
        <begin position="783"/>
        <end position="801"/>
    </location>
</feature>
<feature type="compositionally biased region" description="Polar residues" evidence="1">
    <location>
        <begin position="710"/>
        <end position="719"/>
    </location>
</feature>
<keyword evidence="3" id="KW-1185">Reference proteome</keyword>
<comment type="caution">
    <text evidence="2">The sequence shown here is derived from an EMBL/GenBank/DDBJ whole genome shotgun (WGS) entry which is preliminary data.</text>
</comment>
<dbReference type="AlphaFoldDB" id="A0AAV2S8J0"/>
<dbReference type="EMBL" id="CAXKWB010048997">
    <property type="protein sequence ID" value="CAL4167678.1"/>
    <property type="molecule type" value="Genomic_DNA"/>
</dbReference>
<feature type="compositionally biased region" description="Basic and acidic residues" evidence="1">
    <location>
        <begin position="699"/>
        <end position="709"/>
    </location>
</feature>